<dbReference type="EMBL" id="LHYD01000035">
    <property type="protein sequence ID" value="KXB05012.1"/>
    <property type="molecule type" value="Genomic_DNA"/>
</dbReference>
<comment type="caution">
    <text evidence="1">The sequence shown here is derived from an EMBL/GenBank/DDBJ whole genome shotgun (WGS) entry which is preliminary data.</text>
</comment>
<evidence type="ECO:0008006" key="3">
    <source>
        <dbReference type="Google" id="ProtNLM"/>
    </source>
</evidence>
<organism evidence="1 2">
    <name type="scientific">candidate division MSBL1 archaeon SCGC-AAA382A13</name>
    <dbReference type="NCBI Taxonomy" id="1698279"/>
    <lineage>
        <taxon>Archaea</taxon>
        <taxon>Methanobacteriati</taxon>
        <taxon>Methanobacteriota</taxon>
        <taxon>candidate division MSBL1</taxon>
    </lineage>
</organism>
<sequence>MSEVSLDLYENGQKLEPLTYSNGKTQVDVVEEVLGAFESHDLVYLKAVVGSGKSAIGIRTALEMGGGAISVPTKVLSNQYYDDYYAGDKYFLKPSGDRAKITVFKGRRNFTCPHWKLILHFLDSDLFSGGVEG</sequence>
<dbReference type="AlphaFoldDB" id="A0A133VEZ8"/>
<name>A0A133VEZ8_9EURY</name>
<dbReference type="InterPro" id="IPR027417">
    <property type="entry name" value="P-loop_NTPase"/>
</dbReference>
<gene>
    <name evidence="1" type="ORF">AKJ50_01810</name>
</gene>
<protein>
    <recommendedName>
        <fullName evidence="3">Helicase/UvrB N-terminal domain-containing protein</fullName>
    </recommendedName>
</protein>
<dbReference type="SUPFAM" id="SSF52540">
    <property type="entry name" value="P-loop containing nucleoside triphosphate hydrolases"/>
    <property type="match status" value="1"/>
</dbReference>
<proteinExistence type="predicted"/>
<dbReference type="Proteomes" id="UP000070311">
    <property type="component" value="Unassembled WGS sequence"/>
</dbReference>
<reference evidence="1 2" key="1">
    <citation type="journal article" date="2016" name="Sci. Rep.">
        <title>Metabolic traits of an uncultured archaeal lineage -MSBL1- from brine pools of the Red Sea.</title>
        <authorList>
            <person name="Mwirichia R."/>
            <person name="Alam I."/>
            <person name="Rashid M."/>
            <person name="Vinu M."/>
            <person name="Ba-Alawi W."/>
            <person name="Anthony Kamau A."/>
            <person name="Kamanda Ngugi D."/>
            <person name="Goker M."/>
            <person name="Klenk H.P."/>
            <person name="Bajic V."/>
            <person name="Stingl U."/>
        </authorList>
    </citation>
    <scope>NUCLEOTIDE SEQUENCE [LARGE SCALE GENOMIC DNA]</scope>
    <source>
        <strain evidence="1">SCGC-AAA382A13</strain>
    </source>
</reference>
<evidence type="ECO:0000313" key="1">
    <source>
        <dbReference type="EMBL" id="KXB05012.1"/>
    </source>
</evidence>
<keyword evidence="2" id="KW-1185">Reference proteome</keyword>
<evidence type="ECO:0000313" key="2">
    <source>
        <dbReference type="Proteomes" id="UP000070311"/>
    </source>
</evidence>
<accession>A0A133VEZ8</accession>